<keyword evidence="2" id="KW-1185">Reference proteome</keyword>
<evidence type="ECO:0000313" key="2">
    <source>
        <dbReference type="Proteomes" id="UP000192393"/>
    </source>
</evidence>
<dbReference type="AlphaFoldDB" id="A0A1W1YBQ9"/>
<dbReference type="STRING" id="1434700.SAMN06296427_101231"/>
<evidence type="ECO:0008006" key="3">
    <source>
        <dbReference type="Google" id="ProtNLM"/>
    </source>
</evidence>
<proteinExistence type="predicted"/>
<evidence type="ECO:0000313" key="1">
    <source>
        <dbReference type="EMBL" id="SMC33586.1"/>
    </source>
</evidence>
<sequence length="463" mass="54886">MLEVVPKRFPLYIPENLNIDELVKSNPPQFKFHKDELAYIVHLINDIPSRNKSEDEGMYYYVPLYSVLLQRRVRDYRKYLDYLVANGIFDEDKRYVQGKKSRSFKFTDEYQTPIRQIYITKYTLIKSLLKYINVDLSNEKCLIEDERNLDYLQKWFSGNLTIDFSGAVNELWRLYEIDKRDRLKILLIKGKLINPIQRFNSRYLPVFKLHRLQFLNVKDRTAGRYHTVLTQIMGSLRQFIRFNNQKLVAVDIVNSQPYLSCVLFDKQKFRDNTILPKIRLYNNYLDNKIEVRKKLCSKVENSHRFENVNQFIDIVKSGRLYEEFGELLLKKDIIVDDGNVRAQVKKIVFSSFFSPNQSIAYNEAIKVFKDSFPDVYEIYRVIKQSKHRTLACVLQNLEAELVLHKACKIISEQRPEIPLFTLHDAIITTEGNEKFVKQVLYDVLLNAIGIPPTLKFERWEQAA</sequence>
<gene>
    <name evidence="1" type="ORF">SAMN06296427_101231</name>
</gene>
<organism evidence="1 2">
    <name type="scientific">Moheibacter sediminis</name>
    <dbReference type="NCBI Taxonomy" id="1434700"/>
    <lineage>
        <taxon>Bacteria</taxon>
        <taxon>Pseudomonadati</taxon>
        <taxon>Bacteroidota</taxon>
        <taxon>Flavobacteriia</taxon>
        <taxon>Flavobacteriales</taxon>
        <taxon>Weeksellaceae</taxon>
        <taxon>Moheibacter</taxon>
    </lineage>
</organism>
<dbReference type="EMBL" id="FWXS01000001">
    <property type="protein sequence ID" value="SMC33586.1"/>
    <property type="molecule type" value="Genomic_DNA"/>
</dbReference>
<dbReference type="OrthoDB" id="631303at2"/>
<protein>
    <recommendedName>
        <fullName evidence="3">DNA-directed DNA polymerase family A palm domain-containing protein</fullName>
    </recommendedName>
</protein>
<dbReference type="RefSeq" id="WP_084015444.1">
    <property type="nucleotide sequence ID" value="NZ_FWXS01000001.1"/>
</dbReference>
<name>A0A1W1YBQ9_9FLAO</name>
<reference evidence="1 2" key="1">
    <citation type="submission" date="2017-04" db="EMBL/GenBank/DDBJ databases">
        <authorList>
            <person name="Afonso C.L."/>
            <person name="Miller P.J."/>
            <person name="Scott M.A."/>
            <person name="Spackman E."/>
            <person name="Goraichik I."/>
            <person name="Dimitrov K.M."/>
            <person name="Suarez D.L."/>
            <person name="Swayne D.E."/>
        </authorList>
    </citation>
    <scope>NUCLEOTIDE SEQUENCE [LARGE SCALE GENOMIC DNA]</scope>
    <source>
        <strain evidence="1 2">CGMCC 1.12708</strain>
    </source>
</reference>
<dbReference type="Proteomes" id="UP000192393">
    <property type="component" value="Unassembled WGS sequence"/>
</dbReference>
<accession>A0A1W1YBQ9</accession>